<evidence type="ECO:0000256" key="1">
    <source>
        <dbReference type="SAM" id="SignalP"/>
    </source>
</evidence>
<keyword evidence="3" id="KW-1185">Reference proteome</keyword>
<dbReference type="Proteomes" id="UP001214854">
    <property type="component" value="Unassembled WGS sequence"/>
</dbReference>
<evidence type="ECO:0000313" key="2">
    <source>
        <dbReference type="EMBL" id="MDC7681772.1"/>
    </source>
</evidence>
<dbReference type="RefSeq" id="WP_272746293.1">
    <property type="nucleotide sequence ID" value="NZ_JAQQKX010000001.1"/>
</dbReference>
<dbReference type="EMBL" id="JAQQKX010000001">
    <property type="protein sequence ID" value="MDC7681772.1"/>
    <property type="molecule type" value="Genomic_DNA"/>
</dbReference>
<sequence length="132" mass="13936">MINHFALNLRRLMAVVLLGSMPVVAHAQSAPAPAPVTNGFPTWSEFPPPPENVPTAAEIKGRVLDIQGIGGALQRTVDAIVWDLDPAARITTAANARIDPLLGAPAKPVDPVELEAFASKLRARATPPPVEK</sequence>
<reference evidence="2 3" key="1">
    <citation type="submission" date="2023-01" db="EMBL/GenBank/DDBJ databases">
        <title>Novel species of the genus Asticcacaulis isolated from rivers.</title>
        <authorList>
            <person name="Lu H."/>
        </authorList>
    </citation>
    <scope>NUCLEOTIDE SEQUENCE [LARGE SCALE GENOMIC DNA]</scope>
    <source>
        <strain evidence="2 3">BYS171W</strain>
    </source>
</reference>
<protein>
    <submittedName>
        <fullName evidence="2">Uncharacterized protein</fullName>
    </submittedName>
</protein>
<accession>A0ABT5HP74</accession>
<name>A0ABT5HP74_9CAUL</name>
<organism evidence="2 3">
    <name type="scientific">Asticcacaulis aquaticus</name>
    <dbReference type="NCBI Taxonomy" id="2984212"/>
    <lineage>
        <taxon>Bacteria</taxon>
        <taxon>Pseudomonadati</taxon>
        <taxon>Pseudomonadota</taxon>
        <taxon>Alphaproteobacteria</taxon>
        <taxon>Caulobacterales</taxon>
        <taxon>Caulobacteraceae</taxon>
        <taxon>Asticcacaulis</taxon>
    </lineage>
</organism>
<feature type="signal peptide" evidence="1">
    <location>
        <begin position="1"/>
        <end position="27"/>
    </location>
</feature>
<comment type="caution">
    <text evidence="2">The sequence shown here is derived from an EMBL/GenBank/DDBJ whole genome shotgun (WGS) entry which is preliminary data.</text>
</comment>
<evidence type="ECO:0000313" key="3">
    <source>
        <dbReference type="Proteomes" id="UP001214854"/>
    </source>
</evidence>
<proteinExistence type="predicted"/>
<feature type="chain" id="PRO_5047294942" evidence="1">
    <location>
        <begin position="28"/>
        <end position="132"/>
    </location>
</feature>
<keyword evidence="1" id="KW-0732">Signal</keyword>
<gene>
    <name evidence="2" type="ORF">PQU92_00660</name>
</gene>